<dbReference type="EMBL" id="WJXW01000003">
    <property type="protein sequence ID" value="KAF9738850.1"/>
    <property type="molecule type" value="Genomic_DNA"/>
</dbReference>
<dbReference type="AlphaFoldDB" id="A0A9P6KU19"/>
<dbReference type="PANTHER" id="PTHR36575:SF2">
    <property type="entry name" value="CHITIN-BINDING TYPE-4 DOMAIN-CONTAINING PROTEIN-RELATED"/>
    <property type="match status" value="1"/>
</dbReference>
<keyword evidence="4" id="KW-1185">Reference proteome</keyword>
<accession>A0A9P6KU19</accession>
<reference evidence="3" key="1">
    <citation type="journal article" date="2020" name="Mol. Plant Microbe Interact.">
        <title>Genome Sequence of the Biocontrol Agent Coniothyrium minitans strain Conio (IMI 134523).</title>
        <authorList>
            <person name="Patel D."/>
            <person name="Shittu T.A."/>
            <person name="Baroncelli R."/>
            <person name="Muthumeenakshi S."/>
            <person name="Osborne T.H."/>
            <person name="Janganan T.K."/>
            <person name="Sreenivasaprasad S."/>
        </authorList>
    </citation>
    <scope>NUCLEOTIDE SEQUENCE</scope>
    <source>
        <strain evidence="3">Conio</strain>
    </source>
</reference>
<evidence type="ECO:0000313" key="3">
    <source>
        <dbReference type="EMBL" id="KAF9738850.1"/>
    </source>
</evidence>
<protein>
    <recommendedName>
        <fullName evidence="5">Chitin-binding type-4 domain-containing protein</fullName>
    </recommendedName>
</protein>
<dbReference type="PANTHER" id="PTHR36575">
    <property type="entry name" value="BINDING PROTEIN, PUTATIVE (AFU_ORTHOLOGUE AFUA_1G14430)-RELATED"/>
    <property type="match status" value="1"/>
</dbReference>
<comment type="cofactor">
    <cofactor evidence="1">
        <name>Cu(2+)</name>
        <dbReference type="ChEBI" id="CHEBI:29036"/>
    </cofactor>
</comment>
<organism evidence="3 4">
    <name type="scientific">Paraphaeosphaeria minitans</name>
    <dbReference type="NCBI Taxonomy" id="565426"/>
    <lineage>
        <taxon>Eukaryota</taxon>
        <taxon>Fungi</taxon>
        <taxon>Dikarya</taxon>
        <taxon>Ascomycota</taxon>
        <taxon>Pezizomycotina</taxon>
        <taxon>Dothideomycetes</taxon>
        <taxon>Pleosporomycetidae</taxon>
        <taxon>Pleosporales</taxon>
        <taxon>Massarineae</taxon>
        <taxon>Didymosphaeriaceae</taxon>
        <taxon>Paraphaeosphaeria</taxon>
    </lineage>
</organism>
<dbReference type="Proteomes" id="UP000756921">
    <property type="component" value="Unassembled WGS sequence"/>
</dbReference>
<evidence type="ECO:0000256" key="1">
    <source>
        <dbReference type="ARBA" id="ARBA00001973"/>
    </source>
</evidence>
<proteinExistence type="predicted"/>
<gene>
    <name evidence="3" type="ORF">PMIN01_04133</name>
</gene>
<evidence type="ECO:0008006" key="5">
    <source>
        <dbReference type="Google" id="ProtNLM"/>
    </source>
</evidence>
<keyword evidence="2" id="KW-0186">Copper</keyword>
<evidence type="ECO:0000256" key="2">
    <source>
        <dbReference type="ARBA" id="ARBA00023008"/>
    </source>
</evidence>
<dbReference type="OrthoDB" id="120613at2759"/>
<comment type="caution">
    <text evidence="3">The sequence shown here is derived from an EMBL/GenBank/DDBJ whole genome shotgun (WGS) entry which is preliminary data.</text>
</comment>
<evidence type="ECO:0000313" key="4">
    <source>
        <dbReference type="Proteomes" id="UP000756921"/>
    </source>
</evidence>
<sequence length="155" mass="16209">MQSLNRLRHVALAAQATAHAVLKTPTPRTAGPTHTSLCGLPVASKLASDPAGPIKSAAAKTDASYNVDLVAAHKPGWANVSVVDLETNTALGAPLKTWSVLPDDVGRGGNDVDFNVRIPRTLGSACDAGGKCALQLFWWSGSNKQTYEGCVDYVK</sequence>
<name>A0A9P6KU19_9PLEO</name>
<dbReference type="InterPro" id="IPR052282">
    <property type="entry name" value="Starch-active_LPMO"/>
</dbReference>